<comment type="caution">
    <text evidence="7">The sequence shown here is derived from an EMBL/GenBank/DDBJ whole genome shotgun (WGS) entry which is preliminary data.</text>
</comment>
<dbReference type="InterPro" id="IPR036157">
    <property type="entry name" value="dUTPase-like_sf"/>
</dbReference>
<dbReference type="InterPro" id="IPR033704">
    <property type="entry name" value="dUTPase_trimeric"/>
</dbReference>
<sequence length="186" mass="20998">MNERGDVLMDRGFEVVSAKSEQQINLPMRQTKSAAGYDFECSEDFVLPSIWKYKFVKIFKLLHKKNEVSDMEFQEANAVLKPFLVPTGIKAYMQPNEFLLLANRSSNPLKRRLVLPNGVGIVDADYYNNSGNEGEIFFQLLNFGVTDVKIKKGERIGQGIFVPYLTTDTETVPSKKRSGGFGSTKK</sequence>
<evidence type="ECO:0000259" key="6">
    <source>
        <dbReference type="Pfam" id="PF00692"/>
    </source>
</evidence>
<keyword evidence="8" id="KW-1185">Reference proteome</keyword>
<dbReference type="SUPFAM" id="SSF51283">
    <property type="entry name" value="dUTPase-like"/>
    <property type="match status" value="1"/>
</dbReference>
<comment type="similarity">
    <text evidence="1">Belongs to the dUTPase family.</text>
</comment>
<keyword evidence="4" id="KW-0546">Nucleotide metabolism</keyword>
<name>A0ABR5Q8Z9_9LACO</name>
<protein>
    <recommendedName>
        <fullName evidence="2">dUTP diphosphatase</fullName>
        <ecNumber evidence="2">3.6.1.23</ecNumber>
    </recommendedName>
</protein>
<comment type="catalytic activity">
    <reaction evidence="5">
        <text>dUTP + H2O = dUMP + diphosphate + H(+)</text>
        <dbReference type="Rhea" id="RHEA:10248"/>
        <dbReference type="ChEBI" id="CHEBI:15377"/>
        <dbReference type="ChEBI" id="CHEBI:15378"/>
        <dbReference type="ChEBI" id="CHEBI:33019"/>
        <dbReference type="ChEBI" id="CHEBI:61555"/>
        <dbReference type="ChEBI" id="CHEBI:246422"/>
        <dbReference type="EC" id="3.6.1.23"/>
    </reaction>
</comment>
<dbReference type="InterPro" id="IPR029054">
    <property type="entry name" value="dUTPase-like"/>
</dbReference>
<dbReference type="CDD" id="cd07557">
    <property type="entry name" value="trimeric_dUTPase"/>
    <property type="match status" value="1"/>
</dbReference>
<evidence type="ECO:0000313" key="7">
    <source>
        <dbReference type="EMBL" id="KRO11435.1"/>
    </source>
</evidence>
<proteinExistence type="inferred from homology"/>
<dbReference type="EC" id="3.6.1.23" evidence="2"/>
<dbReference type="PANTHER" id="PTHR11241:SF0">
    <property type="entry name" value="DEOXYURIDINE 5'-TRIPHOSPHATE NUCLEOTIDOHYDROLASE"/>
    <property type="match status" value="1"/>
</dbReference>
<evidence type="ECO:0000256" key="5">
    <source>
        <dbReference type="ARBA" id="ARBA00047686"/>
    </source>
</evidence>
<gene>
    <name evidence="7" type="ORF">IV59_GL000175</name>
</gene>
<evidence type="ECO:0000256" key="2">
    <source>
        <dbReference type="ARBA" id="ARBA00012379"/>
    </source>
</evidence>
<dbReference type="PANTHER" id="PTHR11241">
    <property type="entry name" value="DEOXYURIDINE 5'-TRIPHOSPHATE NUCLEOTIDOHYDROLASE"/>
    <property type="match status" value="1"/>
</dbReference>
<accession>A0ABR5Q8Z9</accession>
<dbReference type="Gene3D" id="2.70.40.10">
    <property type="match status" value="1"/>
</dbReference>
<evidence type="ECO:0000313" key="8">
    <source>
        <dbReference type="Proteomes" id="UP000051884"/>
    </source>
</evidence>
<dbReference type="EMBL" id="JQCH01000001">
    <property type="protein sequence ID" value="KRO11435.1"/>
    <property type="molecule type" value="Genomic_DNA"/>
</dbReference>
<evidence type="ECO:0000256" key="3">
    <source>
        <dbReference type="ARBA" id="ARBA00022801"/>
    </source>
</evidence>
<dbReference type="Pfam" id="PF00692">
    <property type="entry name" value="dUTPase"/>
    <property type="match status" value="1"/>
</dbReference>
<dbReference type="InterPro" id="IPR008181">
    <property type="entry name" value="dUTPase"/>
</dbReference>
<reference evidence="7 8" key="1">
    <citation type="journal article" date="2015" name="Genome Announc.">
        <title>Expanding the biotechnology potential of lactobacilli through comparative genomics of 213 strains and associated genera.</title>
        <authorList>
            <person name="Sun Z."/>
            <person name="Harris H.M."/>
            <person name="McCann A."/>
            <person name="Guo C."/>
            <person name="Argimon S."/>
            <person name="Zhang W."/>
            <person name="Yang X."/>
            <person name="Jeffery I.B."/>
            <person name="Cooney J.C."/>
            <person name="Kagawa T.F."/>
            <person name="Liu W."/>
            <person name="Song Y."/>
            <person name="Salvetti E."/>
            <person name="Wrobel A."/>
            <person name="Rasinkangas P."/>
            <person name="Parkhill J."/>
            <person name="Rea M.C."/>
            <person name="O'Sullivan O."/>
            <person name="Ritari J."/>
            <person name="Douillard F.P."/>
            <person name="Paul Ross R."/>
            <person name="Yang R."/>
            <person name="Briner A.E."/>
            <person name="Felis G.E."/>
            <person name="de Vos W.M."/>
            <person name="Barrangou R."/>
            <person name="Klaenhammer T.R."/>
            <person name="Caufield P.W."/>
            <person name="Cui Y."/>
            <person name="Zhang H."/>
            <person name="O'Toole P.W."/>
        </authorList>
    </citation>
    <scope>NUCLEOTIDE SEQUENCE [LARGE SCALE GENOMIC DNA]</scope>
    <source>
        <strain evidence="7 8">DSM 26202</strain>
    </source>
</reference>
<feature type="domain" description="dUTPase-like" evidence="6">
    <location>
        <begin position="83"/>
        <end position="184"/>
    </location>
</feature>
<keyword evidence="3" id="KW-0378">Hydrolase</keyword>
<dbReference type="Proteomes" id="UP000051884">
    <property type="component" value="Unassembled WGS sequence"/>
</dbReference>
<evidence type="ECO:0000256" key="1">
    <source>
        <dbReference type="ARBA" id="ARBA00006581"/>
    </source>
</evidence>
<evidence type="ECO:0000256" key="4">
    <source>
        <dbReference type="ARBA" id="ARBA00023080"/>
    </source>
</evidence>
<organism evidence="7 8">
    <name type="scientific">Paucilactobacillus hokkaidonensis</name>
    <dbReference type="NCBI Taxonomy" id="1193095"/>
    <lineage>
        <taxon>Bacteria</taxon>
        <taxon>Bacillati</taxon>
        <taxon>Bacillota</taxon>
        <taxon>Bacilli</taxon>
        <taxon>Lactobacillales</taxon>
        <taxon>Lactobacillaceae</taxon>
        <taxon>Paucilactobacillus</taxon>
    </lineage>
</organism>